<dbReference type="AlphaFoldDB" id="A0A2S5TDF8"/>
<dbReference type="SUPFAM" id="SSF56317">
    <property type="entry name" value="Carbon-nitrogen hydrolase"/>
    <property type="match status" value="1"/>
</dbReference>
<dbReference type="InterPro" id="IPR003010">
    <property type="entry name" value="C-N_Hydrolase"/>
</dbReference>
<dbReference type="GO" id="GO:0016787">
    <property type="term" value="F:hydrolase activity"/>
    <property type="evidence" value="ECO:0007669"/>
    <property type="project" value="UniProtKB-KW"/>
</dbReference>
<comment type="similarity">
    <text evidence="1">Belongs to the carbon-nitrogen hydrolase superfamily. NIT1/NIT2 family.</text>
</comment>
<dbReference type="OrthoDB" id="9811121at2"/>
<dbReference type="Pfam" id="PF00795">
    <property type="entry name" value="CN_hydrolase"/>
    <property type="match status" value="1"/>
</dbReference>
<dbReference type="PROSITE" id="PS01227">
    <property type="entry name" value="UPF0012"/>
    <property type="match status" value="1"/>
</dbReference>
<dbReference type="RefSeq" id="WP_104231060.1">
    <property type="nucleotide sequence ID" value="NZ_PSNW01000008.1"/>
</dbReference>
<sequence>MSKGYLLAAAQYPVGELADWDAFEDKLSSWCREAAARQAKLLVFPEYASMELASLLGPALRADLHGQIAAMQDLLPRWRALHARLARELGAYILAGSFPVREDGGYRNRAWLFGPEGSADFQDKQMMTRFEREQWGIGAGKGLKLFDTALGRIGICTCYDIEFPLIARTLVEAGAELLLAPSCTDTLAGYHRVRIGAQARALENQCYVVQAPLVGEAPWSPAVDVNIGAAGIYTPVDRGHPDDGVLASGRLDEPGWVYARIDTASLDAVRRSGQVFNHRDWPLQPPADTLVSRISMP</sequence>
<accession>A0A2S5TDF8</accession>
<evidence type="ECO:0000313" key="3">
    <source>
        <dbReference type="EMBL" id="PPE73021.1"/>
    </source>
</evidence>
<reference evidence="3 4" key="1">
    <citation type="submission" date="2018-02" db="EMBL/GenBank/DDBJ databases">
        <title>Genome sequencing of Solimonas sp. HR-BB.</title>
        <authorList>
            <person name="Lee Y."/>
            <person name="Jeon C.O."/>
        </authorList>
    </citation>
    <scope>NUCLEOTIDE SEQUENCE [LARGE SCALE GENOMIC DNA]</scope>
    <source>
        <strain evidence="3 4">HR-BB</strain>
    </source>
</reference>
<keyword evidence="4" id="KW-1185">Reference proteome</keyword>
<dbReference type="EMBL" id="PSNW01000008">
    <property type="protein sequence ID" value="PPE73021.1"/>
    <property type="molecule type" value="Genomic_DNA"/>
</dbReference>
<dbReference type="InterPro" id="IPR001110">
    <property type="entry name" value="UPF0012_CS"/>
</dbReference>
<protein>
    <submittedName>
        <fullName evidence="3">Amidohydrolase</fullName>
    </submittedName>
</protein>
<proteinExistence type="inferred from homology"/>
<comment type="caution">
    <text evidence="3">The sequence shown here is derived from an EMBL/GenBank/DDBJ whole genome shotgun (WGS) entry which is preliminary data.</text>
</comment>
<feature type="domain" description="CN hydrolase" evidence="2">
    <location>
        <begin position="5"/>
        <end position="263"/>
    </location>
</feature>
<keyword evidence="3" id="KW-0378">Hydrolase</keyword>
<evidence type="ECO:0000313" key="4">
    <source>
        <dbReference type="Proteomes" id="UP000238220"/>
    </source>
</evidence>
<evidence type="ECO:0000256" key="1">
    <source>
        <dbReference type="ARBA" id="ARBA00010613"/>
    </source>
</evidence>
<dbReference type="Proteomes" id="UP000238220">
    <property type="component" value="Unassembled WGS sequence"/>
</dbReference>
<gene>
    <name evidence="3" type="ORF">C3942_14400</name>
</gene>
<dbReference type="PANTHER" id="PTHR23088">
    <property type="entry name" value="NITRILASE-RELATED"/>
    <property type="match status" value="1"/>
</dbReference>
<evidence type="ECO:0000259" key="2">
    <source>
        <dbReference type="PROSITE" id="PS50263"/>
    </source>
</evidence>
<dbReference type="InterPro" id="IPR036526">
    <property type="entry name" value="C-N_Hydrolase_sf"/>
</dbReference>
<dbReference type="PANTHER" id="PTHR23088:SF50">
    <property type="entry name" value="HYDROLASE YHCX"/>
    <property type="match status" value="1"/>
</dbReference>
<dbReference type="PROSITE" id="PS50263">
    <property type="entry name" value="CN_HYDROLASE"/>
    <property type="match status" value="1"/>
</dbReference>
<dbReference type="Gene3D" id="3.60.110.10">
    <property type="entry name" value="Carbon-nitrogen hydrolase"/>
    <property type="match status" value="1"/>
</dbReference>
<dbReference type="CDD" id="cd07574">
    <property type="entry name" value="nitrilase_Rim1_like"/>
    <property type="match status" value="1"/>
</dbReference>
<name>A0A2S5TDF8_9GAMM</name>
<organism evidence="3 4">
    <name type="scientific">Solimonas fluminis</name>
    <dbReference type="NCBI Taxonomy" id="2086571"/>
    <lineage>
        <taxon>Bacteria</taxon>
        <taxon>Pseudomonadati</taxon>
        <taxon>Pseudomonadota</taxon>
        <taxon>Gammaproteobacteria</taxon>
        <taxon>Nevskiales</taxon>
        <taxon>Nevskiaceae</taxon>
        <taxon>Solimonas</taxon>
    </lineage>
</organism>